<dbReference type="CDD" id="cd00086">
    <property type="entry name" value="homeodomain"/>
    <property type="match status" value="1"/>
</dbReference>
<keyword evidence="4 6" id="KW-0371">Homeobox</keyword>
<evidence type="ECO:0000256" key="3">
    <source>
        <dbReference type="ARBA" id="ARBA00023125"/>
    </source>
</evidence>
<comment type="subcellular location">
    <subcellularLocation>
        <location evidence="1 6 7">Nucleus</location>
    </subcellularLocation>
</comment>
<dbReference type="InterPro" id="IPR020479">
    <property type="entry name" value="HD_metazoa"/>
</dbReference>
<dbReference type="EMBL" id="JAVRJZ010000017">
    <property type="protein sequence ID" value="KAK2709985.1"/>
    <property type="molecule type" value="Genomic_DNA"/>
</dbReference>
<feature type="compositionally biased region" description="Acidic residues" evidence="8">
    <location>
        <begin position="298"/>
        <end position="313"/>
    </location>
</feature>
<evidence type="ECO:0000256" key="5">
    <source>
        <dbReference type="ARBA" id="ARBA00023242"/>
    </source>
</evidence>
<dbReference type="Pfam" id="PF00046">
    <property type="entry name" value="Homeodomain"/>
    <property type="match status" value="1"/>
</dbReference>
<dbReference type="InterPro" id="IPR050877">
    <property type="entry name" value="EMX-VAX-Noto_Homeobox_TFs"/>
</dbReference>
<feature type="region of interest" description="Disordered" evidence="8">
    <location>
        <begin position="69"/>
        <end position="99"/>
    </location>
</feature>
<evidence type="ECO:0000313" key="10">
    <source>
        <dbReference type="EMBL" id="KAK2709985.1"/>
    </source>
</evidence>
<gene>
    <name evidence="10" type="ORF">QYM36_013608</name>
</gene>
<comment type="similarity">
    <text evidence="2">Belongs to the EMX homeobox family.</text>
</comment>
<evidence type="ECO:0000259" key="9">
    <source>
        <dbReference type="PROSITE" id="PS50071"/>
    </source>
</evidence>
<dbReference type="Gene3D" id="1.10.10.60">
    <property type="entry name" value="Homeodomain-like"/>
    <property type="match status" value="1"/>
</dbReference>
<feature type="region of interest" description="Disordered" evidence="8">
    <location>
        <begin position="268"/>
        <end position="313"/>
    </location>
</feature>
<dbReference type="PRINTS" id="PR00024">
    <property type="entry name" value="HOMEOBOX"/>
</dbReference>
<comment type="caution">
    <text evidence="10">The sequence shown here is derived from an EMBL/GenBank/DDBJ whole genome shotgun (WGS) entry which is preliminary data.</text>
</comment>
<evidence type="ECO:0000256" key="1">
    <source>
        <dbReference type="ARBA" id="ARBA00004123"/>
    </source>
</evidence>
<dbReference type="FunFam" id="1.10.10.60:FF:000081">
    <property type="entry name" value="Empty spiracles homeobox 2"/>
    <property type="match status" value="1"/>
</dbReference>
<reference evidence="10" key="1">
    <citation type="submission" date="2023-07" db="EMBL/GenBank/DDBJ databases">
        <title>Chromosome-level genome assembly of Artemia franciscana.</title>
        <authorList>
            <person name="Jo E."/>
        </authorList>
    </citation>
    <scope>NUCLEOTIDE SEQUENCE</scope>
    <source>
        <tissue evidence="10">Whole body</tissue>
    </source>
</reference>
<evidence type="ECO:0000256" key="7">
    <source>
        <dbReference type="RuleBase" id="RU000682"/>
    </source>
</evidence>
<feature type="DNA-binding region" description="Homeobox" evidence="6">
    <location>
        <begin position="215"/>
        <end position="274"/>
    </location>
</feature>
<dbReference type="GO" id="GO:0000978">
    <property type="term" value="F:RNA polymerase II cis-regulatory region sequence-specific DNA binding"/>
    <property type="evidence" value="ECO:0007669"/>
    <property type="project" value="TreeGrafter"/>
</dbReference>
<dbReference type="GO" id="GO:0000981">
    <property type="term" value="F:DNA-binding transcription factor activity, RNA polymerase II-specific"/>
    <property type="evidence" value="ECO:0007669"/>
    <property type="project" value="InterPro"/>
</dbReference>
<dbReference type="InterPro" id="IPR009057">
    <property type="entry name" value="Homeodomain-like_sf"/>
</dbReference>
<sequence>MTVNPPIDMRRDFLTSNPWQSNRFFQLHVNSEPKDYSQYKSLDQGCDKKPKIGFSIESIVGNEEICEDQLTPRSSTTPQRTPSPVSSSAPTPETPVSPIVLPQQVPQQHFQWPPLHQGQPQVLEALTQLRALYSGEAQLPHHLAAAVGLQQPMNHASVGLAHIPNFQSLPGVSPMMQTSNPLYPWLMARQNRFFGHRFPPGPEMAGFLLAPFRKPKRVRTAFSPSQLLKLESAFDKNHYVVGAERKQLAQSLNLSETQVKVWFQNRRTKHKRVVQDGPEDTSTADRRQDQNDVRSEESEIDESDAELDIEDEH</sequence>
<dbReference type="PROSITE" id="PS50071">
    <property type="entry name" value="HOMEOBOX_2"/>
    <property type="match status" value="1"/>
</dbReference>
<dbReference type="AlphaFoldDB" id="A0AA88HIQ5"/>
<keyword evidence="5 6" id="KW-0539">Nucleus</keyword>
<dbReference type="InterPro" id="IPR000047">
    <property type="entry name" value="HTH_motif"/>
</dbReference>
<evidence type="ECO:0000256" key="2">
    <source>
        <dbReference type="ARBA" id="ARBA00007397"/>
    </source>
</evidence>
<dbReference type="PANTHER" id="PTHR24339">
    <property type="entry name" value="HOMEOBOX PROTEIN EMX-RELATED"/>
    <property type="match status" value="1"/>
</dbReference>
<evidence type="ECO:0000256" key="6">
    <source>
        <dbReference type="PROSITE-ProRule" id="PRU00108"/>
    </source>
</evidence>
<accession>A0AA88HIQ5</accession>
<dbReference type="GO" id="GO:0030182">
    <property type="term" value="P:neuron differentiation"/>
    <property type="evidence" value="ECO:0007669"/>
    <property type="project" value="TreeGrafter"/>
</dbReference>
<dbReference type="InterPro" id="IPR001356">
    <property type="entry name" value="HD"/>
</dbReference>
<evidence type="ECO:0000256" key="8">
    <source>
        <dbReference type="SAM" id="MobiDB-lite"/>
    </source>
</evidence>
<dbReference type="SUPFAM" id="SSF46689">
    <property type="entry name" value="Homeodomain-like"/>
    <property type="match status" value="1"/>
</dbReference>
<keyword evidence="11" id="KW-1185">Reference proteome</keyword>
<name>A0AA88HIQ5_ARTSF</name>
<dbReference type="Proteomes" id="UP001187531">
    <property type="component" value="Unassembled WGS sequence"/>
</dbReference>
<organism evidence="10 11">
    <name type="scientific">Artemia franciscana</name>
    <name type="common">Brine shrimp</name>
    <name type="synonym">Artemia sanfranciscana</name>
    <dbReference type="NCBI Taxonomy" id="6661"/>
    <lineage>
        <taxon>Eukaryota</taxon>
        <taxon>Metazoa</taxon>
        <taxon>Ecdysozoa</taxon>
        <taxon>Arthropoda</taxon>
        <taxon>Crustacea</taxon>
        <taxon>Branchiopoda</taxon>
        <taxon>Anostraca</taxon>
        <taxon>Artemiidae</taxon>
        <taxon>Artemia</taxon>
    </lineage>
</organism>
<feature type="domain" description="Homeobox" evidence="9">
    <location>
        <begin position="213"/>
        <end position="273"/>
    </location>
</feature>
<dbReference type="PRINTS" id="PR00031">
    <property type="entry name" value="HTHREPRESSR"/>
</dbReference>
<dbReference type="PANTHER" id="PTHR24339:SF28">
    <property type="entry name" value="E5-RELATED"/>
    <property type="match status" value="1"/>
</dbReference>
<proteinExistence type="inferred from homology"/>
<keyword evidence="3 6" id="KW-0238">DNA-binding</keyword>
<feature type="compositionally biased region" description="Low complexity" evidence="8">
    <location>
        <begin position="71"/>
        <end position="98"/>
    </location>
</feature>
<dbReference type="PROSITE" id="PS00027">
    <property type="entry name" value="HOMEOBOX_1"/>
    <property type="match status" value="1"/>
</dbReference>
<dbReference type="InterPro" id="IPR017970">
    <property type="entry name" value="Homeobox_CS"/>
</dbReference>
<evidence type="ECO:0000256" key="4">
    <source>
        <dbReference type="ARBA" id="ARBA00023155"/>
    </source>
</evidence>
<evidence type="ECO:0000313" key="11">
    <source>
        <dbReference type="Proteomes" id="UP001187531"/>
    </source>
</evidence>
<feature type="compositionally biased region" description="Basic and acidic residues" evidence="8">
    <location>
        <begin position="283"/>
        <end position="297"/>
    </location>
</feature>
<protein>
    <recommendedName>
        <fullName evidence="9">Homeobox domain-containing protein</fullName>
    </recommendedName>
</protein>
<dbReference type="GO" id="GO:0007420">
    <property type="term" value="P:brain development"/>
    <property type="evidence" value="ECO:0007669"/>
    <property type="project" value="TreeGrafter"/>
</dbReference>
<dbReference type="SMART" id="SM00389">
    <property type="entry name" value="HOX"/>
    <property type="match status" value="1"/>
</dbReference>
<dbReference type="GO" id="GO:0005634">
    <property type="term" value="C:nucleus"/>
    <property type="evidence" value="ECO:0007669"/>
    <property type="project" value="UniProtKB-SubCell"/>
</dbReference>